<name>A0A6J7WZF0_9CAUD</name>
<gene>
    <name evidence="1" type="ORF">UFOVP361_38</name>
</gene>
<evidence type="ECO:0000313" key="1">
    <source>
        <dbReference type="EMBL" id="CAB5222238.1"/>
    </source>
</evidence>
<accession>A0A6J7WZF0</accession>
<proteinExistence type="predicted"/>
<dbReference type="EMBL" id="LR798301">
    <property type="protein sequence ID" value="CAB5222238.1"/>
    <property type="molecule type" value="Genomic_DNA"/>
</dbReference>
<reference evidence="1" key="1">
    <citation type="submission" date="2020-05" db="EMBL/GenBank/DDBJ databases">
        <authorList>
            <person name="Chiriac C."/>
            <person name="Salcher M."/>
            <person name="Ghai R."/>
            <person name="Kavagutti S V."/>
        </authorList>
    </citation>
    <scope>NUCLEOTIDE SEQUENCE</scope>
</reference>
<organism evidence="1">
    <name type="scientific">uncultured Caudovirales phage</name>
    <dbReference type="NCBI Taxonomy" id="2100421"/>
    <lineage>
        <taxon>Viruses</taxon>
        <taxon>Duplodnaviria</taxon>
        <taxon>Heunggongvirae</taxon>
        <taxon>Uroviricota</taxon>
        <taxon>Caudoviricetes</taxon>
        <taxon>Peduoviridae</taxon>
        <taxon>Maltschvirus</taxon>
        <taxon>Maltschvirus maltsch</taxon>
    </lineage>
</organism>
<sequence length="75" mass="8620">MSAWSEYKKKLGETRPWDFLDPNTPKAIESDAEERLKICEECPEFIKLTKQCKQCGCIMPAKVRLLASTCPIGKW</sequence>
<protein>
    <submittedName>
        <fullName evidence="1">Uncharacterized protein</fullName>
    </submittedName>
</protein>